<name>F7XGU0_SINMM</name>
<sequence length="97" mass="10876">MVQPRYSAEWWSTRNYRPRRSGNCWALAAESEKYSYASSGNGTPLHLSGELFKKMAGVEMQPIRYKGSGPALNDVLGNQVPIMFDNLPSSSGHICHW</sequence>
<protein>
    <submittedName>
        <fullName evidence="2">Uncharacterized protein</fullName>
    </submittedName>
</protein>
<dbReference type="EMBL" id="CP001832">
    <property type="protein sequence ID" value="AEH83766.1"/>
    <property type="molecule type" value="Genomic_DNA"/>
</dbReference>
<evidence type="ECO:0000313" key="2">
    <source>
        <dbReference type="EMBL" id="AEH83766.1"/>
    </source>
</evidence>
<keyword evidence="2" id="KW-0614">Plasmid</keyword>
<geneLocation type="plasmid" evidence="2 3">
    <name>pSmeSM11d</name>
</geneLocation>
<organism evidence="2 3">
    <name type="scientific">Sinorhizobium meliloti (strain SM11)</name>
    <dbReference type="NCBI Taxonomy" id="707241"/>
    <lineage>
        <taxon>Bacteria</taxon>
        <taxon>Pseudomonadati</taxon>
        <taxon>Pseudomonadota</taxon>
        <taxon>Alphaproteobacteria</taxon>
        <taxon>Hyphomicrobiales</taxon>
        <taxon>Rhizobiaceae</taxon>
        <taxon>Sinorhizobium/Ensifer group</taxon>
        <taxon>Sinorhizobium</taxon>
    </lineage>
</organism>
<dbReference type="HOGENOM" id="CLU_2345163_0_0_5"/>
<accession>F7XGU0</accession>
<dbReference type="Gene3D" id="3.40.190.10">
    <property type="entry name" value="Periplasmic binding protein-like II"/>
    <property type="match status" value="1"/>
</dbReference>
<dbReference type="PATRIC" id="fig|707241.3.peg.6626"/>
<dbReference type="PANTHER" id="PTHR42928">
    <property type="entry name" value="TRICARBOXYLATE-BINDING PROTEIN"/>
    <property type="match status" value="1"/>
</dbReference>
<comment type="similarity">
    <text evidence="1">Belongs to the UPF0065 (bug) family.</text>
</comment>
<dbReference type="Proteomes" id="UP000009045">
    <property type="component" value="Plasmid pSmeSM11d"/>
</dbReference>
<evidence type="ECO:0000313" key="3">
    <source>
        <dbReference type="Proteomes" id="UP000009045"/>
    </source>
</evidence>
<dbReference type="InterPro" id="IPR005064">
    <property type="entry name" value="BUG"/>
</dbReference>
<gene>
    <name evidence="2" type="ordered locus">SM11_pD0934</name>
</gene>
<evidence type="ECO:0000256" key="1">
    <source>
        <dbReference type="ARBA" id="ARBA00006987"/>
    </source>
</evidence>
<dbReference type="KEGG" id="smx:SM11_pD0934"/>
<dbReference type="PANTHER" id="PTHR42928:SF5">
    <property type="entry name" value="BLR1237 PROTEIN"/>
    <property type="match status" value="1"/>
</dbReference>
<reference evidence="2 3" key="1">
    <citation type="journal article" date="2011" name="J. Biotechnol.">
        <title>The complete genome sequence of the dominant Sinorhizobium meliloti field isolate SM11 extends the S. meliloti pan-genome.</title>
        <authorList>
            <person name="Schneiker-Bekel S."/>
            <person name="Wibberg D."/>
            <person name="Bekel T."/>
            <person name="Blom J."/>
            <person name="Linke B."/>
            <person name="Neuweger H."/>
            <person name="Stiens M."/>
            <person name="Vorholter F.J."/>
            <person name="Weidner S."/>
            <person name="Goesmann A."/>
            <person name="Puhler A."/>
            <person name="Schluter A."/>
        </authorList>
    </citation>
    <scope>NUCLEOTIDE SEQUENCE [LARGE SCALE GENOMIC DNA]</scope>
    <source>
        <strain evidence="2 3">SM11</strain>
        <plasmid evidence="3">pSmeSM11d</plasmid>
    </source>
</reference>
<dbReference type="AlphaFoldDB" id="F7XGU0"/>
<dbReference type="Pfam" id="PF03401">
    <property type="entry name" value="TctC"/>
    <property type="match status" value="1"/>
</dbReference>
<proteinExistence type="inferred from homology"/>